<dbReference type="OrthoDB" id="6048466at2759"/>
<protein>
    <submittedName>
        <fullName evidence="1">Uncharacterized protein</fullName>
    </submittedName>
</protein>
<dbReference type="AlphaFoldDB" id="A0A8S3YFK4"/>
<evidence type="ECO:0000313" key="1">
    <source>
        <dbReference type="EMBL" id="CAG5115999.1"/>
    </source>
</evidence>
<dbReference type="EMBL" id="CAJHNH020000196">
    <property type="protein sequence ID" value="CAG5115999.1"/>
    <property type="molecule type" value="Genomic_DNA"/>
</dbReference>
<proteinExistence type="predicted"/>
<dbReference type="Proteomes" id="UP000678393">
    <property type="component" value="Unassembled WGS sequence"/>
</dbReference>
<feature type="non-terminal residue" evidence="1">
    <location>
        <position position="1"/>
    </location>
</feature>
<sequence>CPVGRYGDDCSGLCPVNCGGSGCNISGFCYECEDGFFGEQCDKNCSSTCANSRCDMITGKCFSCLGNLTGDFCTSGSLTKQHGI</sequence>
<name>A0A8S3YFK4_9EUPU</name>
<organism evidence="1 2">
    <name type="scientific">Candidula unifasciata</name>
    <dbReference type="NCBI Taxonomy" id="100452"/>
    <lineage>
        <taxon>Eukaryota</taxon>
        <taxon>Metazoa</taxon>
        <taxon>Spiralia</taxon>
        <taxon>Lophotrochozoa</taxon>
        <taxon>Mollusca</taxon>
        <taxon>Gastropoda</taxon>
        <taxon>Heterobranchia</taxon>
        <taxon>Euthyneura</taxon>
        <taxon>Panpulmonata</taxon>
        <taxon>Eupulmonata</taxon>
        <taxon>Stylommatophora</taxon>
        <taxon>Helicina</taxon>
        <taxon>Helicoidea</taxon>
        <taxon>Geomitridae</taxon>
        <taxon>Candidula</taxon>
    </lineage>
</organism>
<reference evidence="1" key="1">
    <citation type="submission" date="2021-04" db="EMBL/GenBank/DDBJ databases">
        <authorList>
            <consortium name="Molecular Ecology Group"/>
        </authorList>
    </citation>
    <scope>NUCLEOTIDE SEQUENCE</scope>
</reference>
<accession>A0A8S3YFK4</accession>
<gene>
    <name evidence="1" type="ORF">CUNI_LOCUS1557</name>
</gene>
<comment type="caution">
    <text evidence="1">The sequence shown here is derived from an EMBL/GenBank/DDBJ whole genome shotgun (WGS) entry which is preliminary data.</text>
</comment>
<evidence type="ECO:0000313" key="2">
    <source>
        <dbReference type="Proteomes" id="UP000678393"/>
    </source>
</evidence>
<keyword evidence="2" id="KW-1185">Reference proteome</keyword>